<dbReference type="Proteomes" id="UP000317568">
    <property type="component" value="Genome"/>
</dbReference>
<reference evidence="2" key="2">
    <citation type="journal article" date="2018" name="Viruses">
        <title>New Insights into the Evolutionary and Genomic Landscape of Molluscum Contagiosum Virus (MCV) based on Nine MCV1 and Six MCV2 Complete Genome Sequences.</title>
        <authorList>
            <person name="Zorec T."/>
            <person name="Kutnjak D."/>
            <person name="Hosnjak L."/>
            <person name="Kusar B."/>
            <person name="Trcko K."/>
            <person name="Kocjan B."/>
            <person name="Li Y."/>
            <person name="Krizmaric M."/>
            <person name="Miljkovic J."/>
            <person name="Ravnikar M."/>
            <person name="Poljak M."/>
        </authorList>
    </citation>
    <scope>NUCLEOTIDE SEQUENCE [LARGE SCALE GENOMIC DNA]</scope>
    <source>
        <strain evidence="2">MCV2_MB98</strain>
        <strain evidence="3">MCV2_MC313</strain>
        <strain evidence="4">MCV2_MC316</strain>
        <strain evidence="5">MCV2_MC332</strain>
        <strain evidence="6">MCV2_MC515</strain>
    </source>
</reference>
<dbReference type="EMBL" id="MH320551">
    <property type="protein sequence ID" value="AYO88165.1"/>
    <property type="molecule type" value="Genomic_DNA"/>
</dbReference>
<dbReference type="Proteomes" id="UP000317891">
    <property type="component" value="Segment"/>
</dbReference>
<evidence type="ECO:0000313" key="6">
    <source>
        <dbReference type="EMBL" id="AYO89043.1"/>
    </source>
</evidence>
<gene>
    <name evidence="1" type="primary">MC022L</name>
</gene>
<organism evidence="1">
    <name type="scientific">Molluscum contagiosum virus subtype 2</name>
    <name type="common">MOCV</name>
    <name type="synonym">MCVII</name>
    <dbReference type="NCBI Taxonomy" id="10281"/>
    <lineage>
        <taxon>Viruses</taxon>
        <taxon>Varidnaviria</taxon>
        <taxon>Bamfordvirae</taxon>
        <taxon>Nucleocytoviricota</taxon>
        <taxon>Pokkesviricetes</taxon>
        <taxon>Chitovirales</taxon>
        <taxon>Poxviridae</taxon>
        <taxon>Chordopoxvirinae</taxon>
        <taxon>Molluscipoxvirus</taxon>
        <taxon>Molluscipoxvirus molluscum</taxon>
        <taxon>Molluscum contagiosum virus</taxon>
    </lineage>
</organism>
<sequence length="247" mass="26828">MDAPRECQRVILAKPYLTVVLDPSPRFPVLLPIPGHVLKCVDVEPEAAEKCAAFVEMHQPRCLERVCGVRDMSTERYLVRSTANGLADLEPADVCPGTPESEAEPISYITIERKSAAVTALMLGIHHTCRELLFPALPLPEDESVYQAALVYEGNVGLYEHAVRHFGLQTGTRARTVRAPQCTITTRDGDVLRHAQSRAALSMDVGGSPMLMKNPHIVTIRVRQAACCTHPLKYGGACAHAGARAGA</sequence>
<evidence type="ECO:0000313" key="5">
    <source>
        <dbReference type="EMBL" id="AYO88165.1"/>
    </source>
</evidence>
<dbReference type="EMBL" id="MH320548">
    <property type="protein sequence ID" value="AYO87655.1"/>
    <property type="molecule type" value="Genomic_DNA"/>
</dbReference>
<dbReference type="Proteomes" id="UP000315637">
    <property type="component" value="Segment"/>
</dbReference>
<dbReference type="EMBL" id="MH320556">
    <property type="protein sequence ID" value="AYO89043.1"/>
    <property type="molecule type" value="Genomic_DNA"/>
</dbReference>
<dbReference type="Proteomes" id="UP000320664">
    <property type="component" value="Segment"/>
</dbReference>
<accession>A0A1S7DLL1</accession>
<evidence type="ECO:0000313" key="3">
    <source>
        <dbReference type="EMBL" id="AYO87825.1"/>
    </source>
</evidence>
<evidence type="ECO:0000313" key="2">
    <source>
        <dbReference type="EMBL" id="AYO87655.1"/>
    </source>
</evidence>
<dbReference type="EMBL" id="KY040274">
    <property type="protein sequence ID" value="AQY16593.1"/>
    <property type="molecule type" value="Genomic_DNA"/>
</dbReference>
<evidence type="ECO:0000313" key="4">
    <source>
        <dbReference type="EMBL" id="AYO87995.1"/>
    </source>
</evidence>
<reference evidence="2" key="3">
    <citation type="submission" date="2018-05" db="EMBL/GenBank/DDBJ databases">
        <authorList>
            <person name="Zorec T.M."/>
            <person name="Hosnjak L."/>
            <person name="Kutnjak D."/>
            <person name="Kusar B."/>
            <person name="Trcko K."/>
            <person name="Kocjan B.J."/>
            <person name="Li Y."/>
            <person name="Krizmaric M."/>
            <person name="Miljkovic J."/>
            <person name="Ravnikar M."/>
            <person name="Poljak M."/>
        </authorList>
    </citation>
    <scope>NUCLEOTIDE SEQUENCE</scope>
    <source>
        <strain evidence="2">MCV2_MB98</strain>
        <strain evidence="3">MCV2_MC313</strain>
        <strain evidence="4">MCV2_MC316</strain>
        <strain evidence="5">MCV2_MC332</strain>
        <strain evidence="6">MCV2_MC515</strain>
    </source>
</reference>
<dbReference type="Proteomes" id="UP000320816">
    <property type="component" value="Segment"/>
</dbReference>
<protein>
    <submittedName>
        <fullName evidence="1">MC022</fullName>
    </submittedName>
</protein>
<organismHost>
    <name type="scientific">Homo sapiens</name>
    <name type="common">Human</name>
    <dbReference type="NCBI Taxonomy" id="9606"/>
</organismHost>
<dbReference type="EMBL" id="MH320549">
    <property type="protein sequence ID" value="AYO87825.1"/>
    <property type="molecule type" value="Genomic_DNA"/>
</dbReference>
<reference evidence="1" key="1">
    <citation type="journal article" date="2017" name="J. Gen. Virol.">
        <title>Recombination events and variability among full-length genomes of co-circulating molluscum contagiosum virus subtypes 1 and 2.</title>
        <authorList>
            <person name="Lopez-Bueno A."/>
            <person name="Parras-Molto M."/>
            <person name="Lopez-Barrantes O."/>
            <person name="Belda S."/>
            <person name="Alejo A."/>
        </authorList>
    </citation>
    <scope>NUCLEOTIDE SEQUENCE</scope>
    <source>
        <strain evidence="1">Madrid 2016_1</strain>
    </source>
</reference>
<evidence type="ECO:0000313" key="1">
    <source>
        <dbReference type="EMBL" id="AQY16593.1"/>
    </source>
</evidence>
<dbReference type="EMBL" id="MH320550">
    <property type="protein sequence ID" value="AYO87995.1"/>
    <property type="molecule type" value="Genomic_DNA"/>
</dbReference>
<name>A0A1S7DLL1_MCV2</name>
<proteinExistence type="predicted"/>
<dbReference type="Proteomes" id="UP000319755">
    <property type="component" value="Genome"/>
</dbReference>